<evidence type="ECO:0000313" key="3">
    <source>
        <dbReference type="EMBL" id="BAD23120.1"/>
    </source>
</evidence>
<protein>
    <submittedName>
        <fullName evidence="3">Uncharacterized protein</fullName>
    </submittedName>
</protein>
<evidence type="ECO:0000256" key="1">
    <source>
        <dbReference type="SAM" id="MobiDB-lite"/>
    </source>
</evidence>
<evidence type="ECO:0000313" key="2">
    <source>
        <dbReference type="EMBL" id="BAD22888.1"/>
    </source>
</evidence>
<reference evidence="4" key="3">
    <citation type="journal article" date="2005" name="Nature">
        <title>The map-based sequence of the rice genome.</title>
        <authorList>
            <consortium name="International rice genome sequencing project (IRGSP)"/>
            <person name="Matsumoto T."/>
            <person name="Wu J."/>
            <person name="Kanamori H."/>
            <person name="Katayose Y."/>
            <person name="Fujisawa M."/>
            <person name="Namiki N."/>
            <person name="Mizuno H."/>
            <person name="Yamamoto K."/>
            <person name="Antonio B.A."/>
            <person name="Baba T."/>
            <person name="Sakata K."/>
            <person name="Nagamura Y."/>
            <person name="Aoki H."/>
            <person name="Arikawa K."/>
            <person name="Arita K."/>
            <person name="Bito T."/>
            <person name="Chiden Y."/>
            <person name="Fujitsuka N."/>
            <person name="Fukunaka R."/>
            <person name="Hamada M."/>
            <person name="Harada C."/>
            <person name="Hayashi A."/>
            <person name="Hijishita S."/>
            <person name="Honda M."/>
            <person name="Hosokawa S."/>
            <person name="Ichikawa Y."/>
            <person name="Idonuma A."/>
            <person name="Iijima M."/>
            <person name="Ikeda M."/>
            <person name="Ikeno M."/>
            <person name="Ito K."/>
            <person name="Ito S."/>
            <person name="Ito T."/>
            <person name="Ito Y."/>
            <person name="Ito Y."/>
            <person name="Iwabuchi A."/>
            <person name="Kamiya K."/>
            <person name="Karasawa W."/>
            <person name="Kurita K."/>
            <person name="Katagiri S."/>
            <person name="Kikuta A."/>
            <person name="Kobayashi H."/>
            <person name="Kobayashi N."/>
            <person name="Machita K."/>
            <person name="Maehara T."/>
            <person name="Masukawa M."/>
            <person name="Mizubayashi T."/>
            <person name="Mukai Y."/>
            <person name="Nagasaki H."/>
            <person name="Nagata Y."/>
            <person name="Naito S."/>
            <person name="Nakashima M."/>
            <person name="Nakama Y."/>
            <person name="Nakamichi Y."/>
            <person name="Nakamura M."/>
            <person name="Meguro A."/>
            <person name="Negishi M."/>
            <person name="Ohta I."/>
            <person name="Ohta T."/>
            <person name="Okamoto M."/>
            <person name="Ono N."/>
            <person name="Saji S."/>
            <person name="Sakaguchi M."/>
            <person name="Sakai K."/>
            <person name="Shibata M."/>
            <person name="Shimokawa T."/>
            <person name="Song J."/>
            <person name="Takazaki Y."/>
            <person name="Terasawa K."/>
            <person name="Tsugane M."/>
            <person name="Tsuji K."/>
            <person name="Ueda S."/>
            <person name="Waki K."/>
            <person name="Yamagata H."/>
            <person name="Yamamoto M."/>
            <person name="Yamamoto S."/>
            <person name="Yamane H."/>
            <person name="Yoshiki S."/>
            <person name="Yoshihara R."/>
            <person name="Yukawa K."/>
            <person name="Zhong H."/>
            <person name="Yano M."/>
            <person name="Yuan Q."/>
            <person name="Ouyang S."/>
            <person name="Liu J."/>
            <person name="Jones K.M."/>
            <person name="Gansberger K."/>
            <person name="Moffat K."/>
            <person name="Hill J."/>
            <person name="Bera J."/>
            <person name="Fadrosh D."/>
            <person name="Jin S."/>
            <person name="Johri S."/>
            <person name="Kim M."/>
            <person name="Overton L."/>
            <person name="Reardon M."/>
            <person name="Tsitrin T."/>
            <person name="Vuong H."/>
            <person name="Weaver B."/>
            <person name="Ciecko A."/>
            <person name="Tallon L."/>
            <person name="Jackson J."/>
            <person name="Pai G."/>
            <person name="Aken S.V."/>
            <person name="Utterback T."/>
            <person name="Reidmuller S."/>
            <person name="Feldblyum T."/>
            <person name="Hsiao J."/>
            <person name="Zismann V."/>
            <person name="Iobst S."/>
            <person name="de Vazeille A.R."/>
            <person name="Buell C.R."/>
            <person name="Ying K."/>
            <person name="Li Y."/>
            <person name="Lu T."/>
            <person name="Huang Y."/>
            <person name="Zhao Q."/>
            <person name="Feng Q."/>
            <person name="Zhang L."/>
            <person name="Zhu J."/>
            <person name="Weng Q."/>
            <person name="Mu J."/>
            <person name="Lu Y."/>
            <person name="Fan D."/>
            <person name="Liu Y."/>
            <person name="Guan J."/>
            <person name="Zhang Y."/>
            <person name="Yu S."/>
            <person name="Liu X."/>
            <person name="Zhang Y."/>
            <person name="Hong G."/>
            <person name="Han B."/>
            <person name="Choisne N."/>
            <person name="Demange N."/>
            <person name="Orjeda G."/>
            <person name="Samain S."/>
            <person name="Cattolico L."/>
            <person name="Pelletier E."/>
            <person name="Couloux A."/>
            <person name="Segurens B."/>
            <person name="Wincker P."/>
            <person name="D'Hont A."/>
            <person name="Scarpelli C."/>
            <person name="Weissenbach J."/>
            <person name="Salanoubat M."/>
            <person name="Quetier F."/>
            <person name="Yu Y."/>
            <person name="Kim H.R."/>
            <person name="Rambo T."/>
            <person name="Currie J."/>
            <person name="Collura K."/>
            <person name="Luo M."/>
            <person name="Yang T."/>
            <person name="Ammiraju J.S.S."/>
            <person name="Engler F."/>
            <person name="Soderlund C."/>
            <person name="Wing R.A."/>
            <person name="Palmer L.E."/>
            <person name="de la Bastide M."/>
            <person name="Spiegel L."/>
            <person name="Nascimento L."/>
            <person name="Zutavern T."/>
            <person name="O'Shaughnessy A."/>
            <person name="Dike S."/>
            <person name="Dedhia N."/>
            <person name="Preston R."/>
            <person name="Balija V."/>
            <person name="McCombie W.R."/>
            <person name="Chow T."/>
            <person name="Chen H."/>
            <person name="Chung M."/>
            <person name="Chen C."/>
            <person name="Shaw J."/>
            <person name="Wu H."/>
            <person name="Hsiao K."/>
            <person name="Chao Y."/>
            <person name="Chu M."/>
            <person name="Cheng C."/>
            <person name="Hour A."/>
            <person name="Lee P."/>
            <person name="Lin S."/>
            <person name="Lin Y."/>
            <person name="Liou J."/>
            <person name="Liu S."/>
            <person name="Hsing Y."/>
            <person name="Raghuvanshi S."/>
            <person name="Mohanty A."/>
            <person name="Bharti A.K."/>
            <person name="Gaur A."/>
            <person name="Gupta V."/>
            <person name="Kumar D."/>
            <person name="Ravi V."/>
            <person name="Vij S."/>
            <person name="Kapur A."/>
            <person name="Khurana P."/>
            <person name="Khurana P."/>
            <person name="Khurana J.P."/>
            <person name="Tyagi A.K."/>
            <person name="Gaikwad K."/>
            <person name="Singh A."/>
            <person name="Dalal V."/>
            <person name="Srivastava S."/>
            <person name="Dixit A."/>
            <person name="Pal A.K."/>
            <person name="Ghazi I.A."/>
            <person name="Yadav M."/>
            <person name="Pandit A."/>
            <person name="Bhargava A."/>
            <person name="Sureshbabu K."/>
            <person name="Batra K."/>
            <person name="Sharma T.R."/>
            <person name="Mohapatra T."/>
            <person name="Singh N.K."/>
            <person name="Messing J."/>
            <person name="Nelson A.B."/>
            <person name="Fuks G."/>
            <person name="Kavchok S."/>
            <person name="Keizer G."/>
            <person name="Linton E."/>
            <person name="Llaca V."/>
            <person name="Song R."/>
            <person name="Tanyolac B."/>
            <person name="Young S."/>
            <person name="Ho-Il K."/>
            <person name="Hahn J.H."/>
            <person name="Sangsakoo G."/>
            <person name="Vanavichit A."/>
            <person name="de Mattos Luiz.A.T."/>
            <person name="Zimmer P.D."/>
            <person name="Malone G."/>
            <person name="Dellagostin O."/>
            <person name="de Oliveira A.C."/>
            <person name="Bevan M."/>
            <person name="Bancroft I."/>
            <person name="Minx P."/>
            <person name="Cordum H."/>
            <person name="Wilson R."/>
            <person name="Cheng Z."/>
            <person name="Jin W."/>
            <person name="Jiang J."/>
            <person name="Leong S.A."/>
            <person name="Iwama H."/>
            <person name="Gojobori T."/>
            <person name="Itoh T."/>
            <person name="Niimura Y."/>
            <person name="Fujii Y."/>
            <person name="Habara T."/>
            <person name="Sakai H."/>
            <person name="Sato Y."/>
            <person name="Wilson G."/>
            <person name="Kumar K."/>
            <person name="McCouch S."/>
            <person name="Juretic N."/>
            <person name="Hoen D."/>
            <person name="Wright S."/>
            <person name="Bruskiewich R."/>
            <person name="Bureau T."/>
            <person name="Miyao A."/>
            <person name="Hirochika H."/>
            <person name="Nishikawa T."/>
            <person name="Kadowaki K."/>
            <person name="Sugiura M."/>
            <person name="Burr B."/>
            <person name="Sasaki T."/>
        </authorList>
    </citation>
    <scope>NUCLEOTIDE SEQUENCE [LARGE SCALE GENOMIC DNA]</scope>
    <source>
        <strain evidence="4">cv. Nipponbare</strain>
    </source>
</reference>
<dbReference type="EMBL" id="AP004878">
    <property type="protein sequence ID" value="BAD23120.1"/>
    <property type="molecule type" value="Genomic_DNA"/>
</dbReference>
<sequence length="129" mass="14545">MDSQSTPRPLIKPHAVEEVPLREGMIPPIRFDSRRRRTWLSPNQFVAGGGRALLADQEEEAPDGIGKERIPPPRLLAGDDLPLSLQIGANQSGGEERRGVESSMLLLRWTRCRGREKHKTRKGIRAWAY</sequence>
<dbReference type="Proteomes" id="UP000000763">
    <property type="component" value="Chromosome 2"/>
</dbReference>
<evidence type="ECO:0000313" key="4">
    <source>
        <dbReference type="Proteomes" id="UP000000763"/>
    </source>
</evidence>
<organism evidence="3 4">
    <name type="scientific">Oryza sativa subsp. japonica</name>
    <name type="common">Rice</name>
    <dbReference type="NCBI Taxonomy" id="39947"/>
    <lineage>
        <taxon>Eukaryota</taxon>
        <taxon>Viridiplantae</taxon>
        <taxon>Streptophyta</taxon>
        <taxon>Embryophyta</taxon>
        <taxon>Tracheophyta</taxon>
        <taxon>Spermatophyta</taxon>
        <taxon>Magnoliopsida</taxon>
        <taxon>Liliopsida</taxon>
        <taxon>Poales</taxon>
        <taxon>Poaceae</taxon>
        <taxon>BOP clade</taxon>
        <taxon>Oryzoideae</taxon>
        <taxon>Oryzeae</taxon>
        <taxon>Oryzinae</taxon>
        <taxon>Oryza</taxon>
        <taxon>Oryza sativa</taxon>
    </lineage>
</organism>
<accession>Q6K6Z9</accession>
<gene>
    <name evidence="2" type="ORF">OJ1119_A01.12</name>
    <name evidence="3" type="ORF">P0474F11.27</name>
</gene>
<dbReference type="EMBL" id="AP004020">
    <property type="protein sequence ID" value="BAD22888.1"/>
    <property type="molecule type" value="Genomic_DNA"/>
</dbReference>
<reference evidence="2" key="1">
    <citation type="submission" date="2001-08" db="EMBL/GenBank/DDBJ databases">
        <title>Oryza sativa nipponbare(GA3) genomic DNA, chromosome 2, BAC clone:OJ1119_A01.</title>
        <authorList>
            <person name="Sasaki T."/>
            <person name="Matsumoto T."/>
            <person name="Yamamoto K."/>
        </authorList>
    </citation>
    <scope>NUCLEOTIDE SEQUENCE</scope>
</reference>
<reference evidence="4" key="4">
    <citation type="journal article" date="2008" name="Nucleic Acids Res.">
        <title>The rice annotation project database (RAP-DB): 2008 update.</title>
        <authorList>
            <consortium name="The rice annotation project (RAP)"/>
        </authorList>
    </citation>
    <scope>GENOME REANNOTATION</scope>
    <source>
        <strain evidence="4">cv. Nipponbare</strain>
    </source>
</reference>
<dbReference type="AlphaFoldDB" id="Q6K6Z9"/>
<name>Q6K6Z9_ORYSJ</name>
<feature type="region of interest" description="Disordered" evidence="1">
    <location>
        <begin position="50"/>
        <end position="74"/>
    </location>
</feature>
<reference evidence="3" key="2">
    <citation type="submission" date="2002-03" db="EMBL/GenBank/DDBJ databases">
        <title>Oryza sativa nipponbare(GA3) genomic DNA, chromosome 2, PAC clone:P0474F11.</title>
        <authorList>
            <person name="Sasaki T."/>
            <person name="Matsumoto T."/>
            <person name="Yamamoto K."/>
        </authorList>
    </citation>
    <scope>NUCLEOTIDE SEQUENCE</scope>
</reference>
<proteinExistence type="predicted"/>